<keyword evidence="2" id="KW-0808">Transferase</keyword>
<dbReference type="GO" id="GO:0016740">
    <property type="term" value="F:transferase activity"/>
    <property type="evidence" value="ECO:0007669"/>
    <property type="project" value="UniProtKB-KW"/>
</dbReference>
<organism evidence="2 3">
    <name type="scientific">Hydrocarboniphaga daqingensis</name>
    <dbReference type="NCBI Taxonomy" id="490188"/>
    <lineage>
        <taxon>Bacteria</taxon>
        <taxon>Pseudomonadati</taxon>
        <taxon>Pseudomonadota</taxon>
        <taxon>Gammaproteobacteria</taxon>
        <taxon>Nevskiales</taxon>
        <taxon>Nevskiaceae</taxon>
        <taxon>Hydrocarboniphaga</taxon>
    </lineage>
</organism>
<dbReference type="SUPFAM" id="SSF51161">
    <property type="entry name" value="Trimeric LpxA-like enzymes"/>
    <property type="match status" value="1"/>
</dbReference>
<dbReference type="STRING" id="490188.SAMN04488068_1921"/>
<protein>
    <submittedName>
        <fullName evidence="2">Transferase hexapeptide (Six repeat-containing protein)</fullName>
    </submittedName>
</protein>
<dbReference type="Proteomes" id="UP000199758">
    <property type="component" value="Unassembled WGS sequence"/>
</dbReference>
<keyword evidence="3" id="KW-1185">Reference proteome</keyword>
<name>A0A1M5NXT1_9GAMM</name>
<evidence type="ECO:0000256" key="1">
    <source>
        <dbReference type="SAM" id="MobiDB-lite"/>
    </source>
</evidence>
<dbReference type="Gene3D" id="2.160.10.10">
    <property type="entry name" value="Hexapeptide repeat proteins"/>
    <property type="match status" value="1"/>
</dbReference>
<dbReference type="RefSeq" id="WP_072896910.1">
    <property type="nucleotide sequence ID" value="NZ_FQWZ01000004.1"/>
</dbReference>
<proteinExistence type="predicted"/>
<dbReference type="InterPro" id="IPR011004">
    <property type="entry name" value="Trimer_LpxA-like_sf"/>
</dbReference>
<reference evidence="2 3" key="1">
    <citation type="submission" date="2016-11" db="EMBL/GenBank/DDBJ databases">
        <authorList>
            <person name="Jaros S."/>
            <person name="Januszkiewicz K."/>
            <person name="Wedrychowicz H."/>
        </authorList>
    </citation>
    <scope>NUCLEOTIDE SEQUENCE [LARGE SCALE GENOMIC DNA]</scope>
    <source>
        <strain evidence="2 3">CGMCC 1.7049</strain>
    </source>
</reference>
<dbReference type="PANTHER" id="PTHR23416:SF78">
    <property type="entry name" value="LIPOPOLYSACCHARIDE BIOSYNTHESIS O-ACETYL TRANSFERASE WBBJ-RELATED"/>
    <property type="match status" value="1"/>
</dbReference>
<dbReference type="InterPro" id="IPR051159">
    <property type="entry name" value="Hexapeptide_acetyltransf"/>
</dbReference>
<dbReference type="EMBL" id="FQWZ01000004">
    <property type="protein sequence ID" value="SHG94340.1"/>
    <property type="molecule type" value="Genomic_DNA"/>
</dbReference>
<dbReference type="PANTHER" id="PTHR23416">
    <property type="entry name" value="SIALIC ACID SYNTHASE-RELATED"/>
    <property type="match status" value="1"/>
</dbReference>
<dbReference type="AlphaFoldDB" id="A0A1M5NXT1"/>
<evidence type="ECO:0000313" key="2">
    <source>
        <dbReference type="EMBL" id="SHG94340.1"/>
    </source>
</evidence>
<gene>
    <name evidence="2" type="ORF">SAMN04488068_1921</name>
</gene>
<accession>A0A1M5NXT1</accession>
<feature type="region of interest" description="Disordered" evidence="1">
    <location>
        <begin position="1"/>
        <end position="22"/>
    </location>
</feature>
<sequence>MFHLNPHQHSNSVETPADAASPSVLPPALIERVTGLVSAMQGDCELGLADAAPVVPGRGAGIECAISSDGDAALYFHESAVINSKSAIVIKGSAHRVIVAAKAQLEGCTFDIGGESAVVVIGPGAKLRNLRLSLRGRNTAILIGAQSTWVGNGNQVMCEGDDTQVIIGDDSMMAHGVIIRTSDGHSIFDRSSQRQLNVPASVVIGPHVWLANSVRINKGTRIGAGTVVGQCSVASGRLDAQCVYAGVPARKVREGIVWSRSAAYDGVPKRFR</sequence>
<evidence type="ECO:0000313" key="3">
    <source>
        <dbReference type="Proteomes" id="UP000199758"/>
    </source>
</evidence>